<evidence type="ECO:0000256" key="3">
    <source>
        <dbReference type="ARBA" id="ARBA00022837"/>
    </source>
</evidence>
<feature type="domain" description="EF-hand" evidence="4">
    <location>
        <begin position="123"/>
        <end position="158"/>
    </location>
</feature>
<feature type="domain" description="EF-hand" evidence="4">
    <location>
        <begin position="40"/>
        <end position="75"/>
    </location>
</feature>
<evidence type="ECO:0000313" key="5">
    <source>
        <dbReference type="EMBL" id="CBZ51723.1"/>
    </source>
</evidence>
<dbReference type="PROSITE" id="PS00018">
    <property type="entry name" value="EF_HAND_1"/>
    <property type="match status" value="4"/>
</dbReference>
<dbReference type="VEuPathDB" id="ToxoDB:NCLIV_015170"/>
<reference evidence="5" key="1">
    <citation type="submission" date="2011-02" db="EMBL/GenBank/DDBJ databases">
        <authorList>
            <person name="Aslett M."/>
        </authorList>
    </citation>
    <scope>NUCLEOTIDE SEQUENCE</scope>
    <source>
        <strain evidence="5">Liverpool</strain>
    </source>
</reference>
<dbReference type="PANTHER" id="PTHR34524">
    <property type="entry name" value="CALCYPHOSIN"/>
    <property type="match status" value="1"/>
</dbReference>
<dbReference type="RefSeq" id="XP_003881756.1">
    <property type="nucleotide sequence ID" value="XM_003881707.1"/>
</dbReference>
<dbReference type="InterPro" id="IPR051581">
    <property type="entry name" value="Ca-bind"/>
</dbReference>
<dbReference type="EMBL" id="LN714479">
    <property type="protein sequence ID" value="CEL65677.1"/>
    <property type="molecule type" value="Genomic_DNA"/>
</dbReference>
<feature type="domain" description="EF-hand" evidence="4">
    <location>
        <begin position="159"/>
        <end position="194"/>
    </location>
</feature>
<keyword evidence="7" id="KW-1185">Reference proteome</keyword>
<keyword evidence="2" id="KW-0677">Repeat</keyword>
<evidence type="ECO:0000259" key="4">
    <source>
        <dbReference type="PROSITE" id="PS50222"/>
    </source>
</evidence>
<dbReference type="PROSITE" id="PS50222">
    <property type="entry name" value="EF_HAND_2"/>
    <property type="match status" value="6"/>
</dbReference>
<dbReference type="eggNOG" id="ENOG502SG1S">
    <property type="taxonomic scope" value="Eukaryota"/>
</dbReference>
<dbReference type="SUPFAM" id="SSF47473">
    <property type="entry name" value="EF-hand"/>
    <property type="match status" value="3"/>
</dbReference>
<dbReference type="Proteomes" id="UP000007494">
    <property type="component" value="Chromosome V"/>
</dbReference>
<dbReference type="EMBL" id="FR823386">
    <property type="protein sequence ID" value="CBZ51723.1"/>
    <property type="molecule type" value="Genomic_DNA"/>
</dbReference>
<dbReference type="CDD" id="cd00051">
    <property type="entry name" value="EFh"/>
    <property type="match status" value="3"/>
</dbReference>
<keyword evidence="1" id="KW-0479">Metal-binding</keyword>
<proteinExistence type="predicted"/>
<reference evidence="6" key="4">
    <citation type="journal article" date="2015" name="PLoS ONE">
        <title>Comprehensive Evaluation of Toxoplasma gondii VEG and Neospora caninum LIV Genomes with Tachyzoite Stage Transcriptome and Proteome Defines Novel Transcript Features.</title>
        <authorList>
            <person name="Ramaprasad A."/>
            <person name="Mourier T."/>
            <person name="Naeem R."/>
            <person name="Malas T.B."/>
            <person name="Moussa E."/>
            <person name="Panigrahi A."/>
            <person name="Vermont S.J."/>
            <person name="Otto T.D."/>
            <person name="Wastling J."/>
            <person name="Pain A."/>
        </authorList>
    </citation>
    <scope>NUCLEOTIDE SEQUENCE</scope>
    <source>
        <strain evidence="6">Liverpool</strain>
    </source>
</reference>
<dbReference type="InParanoid" id="F0VCN4"/>
<name>F0VCN4_NEOCL</name>
<organism evidence="5 7">
    <name type="scientific">Neospora caninum (strain Liverpool)</name>
    <dbReference type="NCBI Taxonomy" id="572307"/>
    <lineage>
        <taxon>Eukaryota</taxon>
        <taxon>Sar</taxon>
        <taxon>Alveolata</taxon>
        <taxon>Apicomplexa</taxon>
        <taxon>Conoidasida</taxon>
        <taxon>Coccidia</taxon>
        <taxon>Eucoccidiorida</taxon>
        <taxon>Eimeriorina</taxon>
        <taxon>Sarcocystidae</taxon>
        <taxon>Neospora</taxon>
    </lineage>
</organism>
<evidence type="ECO:0000313" key="6">
    <source>
        <dbReference type="EMBL" id="CEL65677.1"/>
    </source>
</evidence>
<dbReference type="Gene3D" id="1.10.238.10">
    <property type="entry name" value="EF-hand"/>
    <property type="match status" value="4"/>
</dbReference>
<evidence type="ECO:0000256" key="2">
    <source>
        <dbReference type="ARBA" id="ARBA00022737"/>
    </source>
</evidence>
<dbReference type="Pfam" id="PF13499">
    <property type="entry name" value="EF-hand_7"/>
    <property type="match status" value="3"/>
</dbReference>
<accession>F0VCN4</accession>
<feature type="domain" description="EF-hand" evidence="4">
    <location>
        <begin position="12"/>
        <end position="39"/>
    </location>
</feature>
<dbReference type="InterPro" id="IPR011992">
    <property type="entry name" value="EF-hand-dom_pair"/>
</dbReference>
<dbReference type="AlphaFoldDB" id="F0VCN4"/>
<reference evidence="7" key="3">
    <citation type="journal article" date="2012" name="PLoS Pathog.">
        <title>Comparative genomics of the apicomplexan parasites Toxoplasma gondii and Neospora caninum: Coccidia differing in host range and transmission strategy.</title>
        <authorList>
            <person name="Reid A.J."/>
            <person name="Vermont S.J."/>
            <person name="Cotton J.A."/>
            <person name="Harris D."/>
            <person name="Hill-Cawthorne G.A."/>
            <person name="Konen-Waisman S."/>
            <person name="Latham S.M."/>
            <person name="Mourier T."/>
            <person name="Norton R."/>
            <person name="Quail M.A."/>
            <person name="Sanders M."/>
            <person name="Shanmugam D."/>
            <person name="Sohal A."/>
            <person name="Wasmuth J.D."/>
            <person name="Brunk B."/>
            <person name="Grigg M.E."/>
            <person name="Howard J.C."/>
            <person name="Parkinson J."/>
            <person name="Roos D.S."/>
            <person name="Trees A.J."/>
            <person name="Berriman M."/>
            <person name="Pain A."/>
            <person name="Wastling J.M."/>
        </authorList>
    </citation>
    <scope>NUCLEOTIDE SEQUENCE [LARGE SCALE GENOMIC DNA]</scope>
    <source>
        <strain evidence="7">Liverpool</strain>
    </source>
</reference>
<dbReference type="SMART" id="SM00054">
    <property type="entry name" value="EFh"/>
    <property type="match status" value="7"/>
</dbReference>
<reference evidence="5" key="2">
    <citation type="submission" date="2011-03" db="EMBL/GenBank/DDBJ databases">
        <title>Comparative genomics and transcriptomics of Neospora caninum and Toxoplasma gondii.</title>
        <authorList>
            <person name="Reid A.J."/>
            <person name="Sohal A."/>
            <person name="Harris D."/>
            <person name="Quail M."/>
            <person name="Sanders M."/>
            <person name="Berriman M."/>
            <person name="Wastling J.M."/>
            <person name="Pain A."/>
        </authorList>
    </citation>
    <scope>NUCLEOTIDE SEQUENCE</scope>
    <source>
        <strain evidence="5">Liverpool</strain>
    </source>
</reference>
<evidence type="ECO:0000313" key="7">
    <source>
        <dbReference type="Proteomes" id="UP000007494"/>
    </source>
</evidence>
<gene>
    <name evidence="6" type="ORF">BN1204_015170</name>
    <name evidence="5" type="ORF">NCLIV_015170</name>
</gene>
<feature type="domain" description="EF-hand" evidence="4">
    <location>
        <begin position="1029"/>
        <end position="1064"/>
    </location>
</feature>
<dbReference type="OrthoDB" id="444540at2759"/>
<dbReference type="GeneID" id="13444190"/>
<protein>
    <submittedName>
        <fullName evidence="6">EF hand domain-containing protein, putative</fullName>
    </submittedName>
    <submittedName>
        <fullName evidence="5">Putative EF hand domain-containing protein</fullName>
    </submittedName>
</protein>
<dbReference type="PANTHER" id="PTHR34524:SF6">
    <property type="entry name" value="CALCYPHOSINE LIKE"/>
    <property type="match status" value="1"/>
</dbReference>
<dbReference type="InterPro" id="IPR002048">
    <property type="entry name" value="EF_hand_dom"/>
</dbReference>
<feature type="domain" description="EF-hand" evidence="4">
    <location>
        <begin position="993"/>
        <end position="1028"/>
    </location>
</feature>
<evidence type="ECO:0000256" key="1">
    <source>
        <dbReference type="ARBA" id="ARBA00022723"/>
    </source>
</evidence>
<dbReference type="GO" id="GO:0005509">
    <property type="term" value="F:calcium ion binding"/>
    <property type="evidence" value="ECO:0007669"/>
    <property type="project" value="InterPro"/>
</dbReference>
<dbReference type="InterPro" id="IPR018247">
    <property type="entry name" value="EF_Hand_1_Ca_BS"/>
</dbReference>
<keyword evidence="3" id="KW-0106">Calcium</keyword>
<sequence>MAETPGFEPHSAFSALDRERKGFLSQDDFSVFLKANGQHFAENDVGNLLERLDVNADGRVGVYDFVAAVMPMDKLPRSVETSRGQRKGAGLEKDAAECLALFLACEIKLHADHRRRISLLFAQRDFNIREAFDLFDSDFTGFMPMGQLLEVFQDHAMPLTEEEAKVLFSRFDRDRDGFLSFPDFAGIFFSPCEMRRLRLPDFTNVTPPRLLFTNIKLETILGRNVVDLPFGYMCDKHVSLEAQLKKRRPRLISERPLVDPDALDTFVNHIKGHEPSGFPTKKLLTPPFCCDFCRAASLIYPSKRAIYLWPEIPVVRACGDEGPCPKAVAVAFEVEICAAREVEKCRKELALRQDFSLVQFWKLFDPKNKGFATNFELRRTLAALGISIPILVVNLFLKRYGSASIGRAKRITYAGMCDAVMPQEAHASRFLRNRVPESSSSGFARATLFHIVELLKMLMQAEVLAESVRHVFASSTMFASLLKLDPDNHGVICSKAIADYLKSMGVFATQNEVSGLLARVVKITCVKVSTMSRGDTSLLNRESDGRGSFDSVVANLRLLWGELEHQLDRLRQRLCEYECFSPHAAFRAMDSFGNGYLTEWHPLPISNRTYDPISDFTFNRVVWCDAWRLMKSFYFVLGNNAAAFSSVLSNNEHSHGILSCCVIDDYACRFLNALLPVDATIRSSLISRVDCGLHVHLPHDCCFLLANLLMKEIEVNRELEVRRKVLFSRPDFKLLLAFRYLEEPSVGQITPASLAEVSEAHNHHMNACDLELVFRRMDRHCPGGPNSCSVSGSDEFLPDVSRVLARSLSPLCAGRGRSLGSYARSLSRRNCPGIRSPRCSPTREVTHAFEHQIDMERKLDKYRKSLSMRPDFNLLDFWRLFDTTGKGYSTAREVEDAMNALHVHVTPHEAHLFIKQYSKAGDGKIRYVDICNAFMPKDQRYADIMQNRLPDYRQYQCISPQKHMSPETRDLVAEVFHLLVVSEVQSESMRHQFASHNLWQTFKLLDKDNDGYITVDEFKSALRDNNIYASENEAKALLARYDTSMDGRVSYAEFVNELGVTRCPRNVCKFACTCPV</sequence>